<dbReference type="RefSeq" id="WP_054732280.1">
    <property type="nucleotide sequence ID" value="NZ_AYZM01000079.1"/>
</dbReference>
<proteinExistence type="predicted"/>
<evidence type="ECO:0000313" key="2">
    <source>
        <dbReference type="EMBL" id="KRN24985.1"/>
    </source>
</evidence>
<comment type="caution">
    <text evidence="2">The sequence shown here is derived from an EMBL/GenBank/DDBJ whole genome shotgun (WGS) entry which is preliminary data.</text>
</comment>
<dbReference type="Proteomes" id="UP000051442">
    <property type="component" value="Unassembled WGS sequence"/>
</dbReference>
<keyword evidence="1" id="KW-0472">Membrane</keyword>
<protein>
    <submittedName>
        <fullName evidence="2">Uncharacterized protein</fullName>
    </submittedName>
</protein>
<dbReference type="PATRIC" id="fig|1423804.4.peg.493"/>
<dbReference type="EMBL" id="AYZM01000079">
    <property type="protein sequence ID" value="KRN24985.1"/>
    <property type="molecule type" value="Genomic_DNA"/>
</dbReference>
<name>A0A0R2F9G4_9LACO</name>
<keyword evidence="3" id="KW-1185">Reference proteome</keyword>
<feature type="transmembrane region" description="Helical" evidence="1">
    <location>
        <begin position="88"/>
        <end position="107"/>
    </location>
</feature>
<dbReference type="Pfam" id="PF11188">
    <property type="entry name" value="DUF2975"/>
    <property type="match status" value="1"/>
</dbReference>
<keyword evidence="1" id="KW-0812">Transmembrane</keyword>
<feature type="transmembrane region" description="Helical" evidence="1">
    <location>
        <begin position="33"/>
        <end position="61"/>
    </location>
</feature>
<dbReference type="OrthoDB" id="1100174at2"/>
<evidence type="ECO:0000313" key="3">
    <source>
        <dbReference type="Proteomes" id="UP000051442"/>
    </source>
</evidence>
<accession>A0A0R2F9G4</accession>
<feature type="transmembrane region" description="Helical" evidence="1">
    <location>
        <begin position="113"/>
        <end position="133"/>
    </location>
</feature>
<gene>
    <name evidence="2" type="ORF">FD14_GL000456</name>
</gene>
<dbReference type="AlphaFoldDB" id="A0A0R2F9G4"/>
<sequence>MGQTRALRFGLVGIVGSLIGLSTWLGIRLYAVIHYAPVILTITGVAVVVALGLLLYVAYWLNRILNYIDMNVAFSEASLEALQKIKTAVLRMSVVLSTTLIAFYQASALSGSFGILIVGMGFVVVPFAVYVFCSVLEKLLERAIETTGL</sequence>
<organism evidence="2 3">
    <name type="scientific">Secundilactobacillus similis DSM 23365 = JCM 2765</name>
    <dbReference type="NCBI Taxonomy" id="1423804"/>
    <lineage>
        <taxon>Bacteria</taxon>
        <taxon>Bacillati</taxon>
        <taxon>Bacillota</taxon>
        <taxon>Bacilli</taxon>
        <taxon>Lactobacillales</taxon>
        <taxon>Lactobacillaceae</taxon>
        <taxon>Secundilactobacillus</taxon>
    </lineage>
</organism>
<feature type="transmembrane region" description="Helical" evidence="1">
    <location>
        <begin position="7"/>
        <end position="27"/>
    </location>
</feature>
<dbReference type="InterPro" id="IPR021354">
    <property type="entry name" value="DUF2975"/>
</dbReference>
<dbReference type="STRING" id="1423804.FD14_GL000456"/>
<reference evidence="2 3" key="1">
    <citation type="journal article" date="2015" name="Genome Announc.">
        <title>Expanding the biotechnology potential of lactobacilli through comparative genomics of 213 strains and associated genera.</title>
        <authorList>
            <person name="Sun Z."/>
            <person name="Harris H.M."/>
            <person name="McCann A."/>
            <person name="Guo C."/>
            <person name="Argimon S."/>
            <person name="Zhang W."/>
            <person name="Yang X."/>
            <person name="Jeffery I.B."/>
            <person name="Cooney J.C."/>
            <person name="Kagawa T.F."/>
            <person name="Liu W."/>
            <person name="Song Y."/>
            <person name="Salvetti E."/>
            <person name="Wrobel A."/>
            <person name="Rasinkangas P."/>
            <person name="Parkhill J."/>
            <person name="Rea M.C."/>
            <person name="O'Sullivan O."/>
            <person name="Ritari J."/>
            <person name="Douillard F.P."/>
            <person name="Paul Ross R."/>
            <person name="Yang R."/>
            <person name="Briner A.E."/>
            <person name="Felis G.E."/>
            <person name="de Vos W.M."/>
            <person name="Barrangou R."/>
            <person name="Klaenhammer T.R."/>
            <person name="Caufield P.W."/>
            <person name="Cui Y."/>
            <person name="Zhang H."/>
            <person name="O'Toole P.W."/>
        </authorList>
    </citation>
    <scope>NUCLEOTIDE SEQUENCE [LARGE SCALE GENOMIC DNA]</scope>
    <source>
        <strain evidence="2 3">DSM 23365</strain>
    </source>
</reference>
<evidence type="ECO:0000256" key="1">
    <source>
        <dbReference type="SAM" id="Phobius"/>
    </source>
</evidence>
<keyword evidence="1" id="KW-1133">Transmembrane helix</keyword>